<accession>A0A0W0YPK0</accession>
<dbReference type="InterPro" id="IPR037128">
    <property type="entry name" value="Quinolinate_PRibosylTase_N_sf"/>
</dbReference>
<comment type="subunit">
    <text evidence="4">Hexamer formed by 3 homodimers.</text>
</comment>
<dbReference type="GO" id="GO:0009435">
    <property type="term" value="P:NAD+ biosynthetic process"/>
    <property type="evidence" value="ECO:0007669"/>
    <property type="project" value="UniProtKB-UniPathway"/>
</dbReference>
<evidence type="ECO:0000256" key="1">
    <source>
        <dbReference type="ARBA" id="ARBA00003237"/>
    </source>
</evidence>
<evidence type="ECO:0000259" key="14">
    <source>
        <dbReference type="Pfam" id="PF01729"/>
    </source>
</evidence>
<dbReference type="EC" id="2.4.2.19" evidence="5"/>
<feature type="binding site" evidence="13">
    <location>
        <position position="216"/>
    </location>
    <ligand>
        <name>substrate</name>
    </ligand>
</feature>
<dbReference type="GO" id="GO:0005737">
    <property type="term" value="C:cytoplasm"/>
    <property type="evidence" value="ECO:0007669"/>
    <property type="project" value="TreeGrafter"/>
</dbReference>
<evidence type="ECO:0000259" key="15">
    <source>
        <dbReference type="Pfam" id="PF02749"/>
    </source>
</evidence>
<feature type="binding site" evidence="13">
    <location>
        <position position="99"/>
    </location>
    <ligand>
        <name>substrate</name>
    </ligand>
</feature>
<dbReference type="OrthoDB" id="9782546at2"/>
<feature type="binding site" evidence="13">
    <location>
        <begin position="132"/>
        <end position="134"/>
    </location>
    <ligand>
        <name>substrate</name>
    </ligand>
</feature>
<comment type="pathway">
    <text evidence="2">Cofactor biosynthesis; NAD(+) biosynthesis; nicotinate D-ribonucleotide from quinolinate: step 1/1.</text>
</comment>
<dbReference type="PANTHER" id="PTHR32179:SF3">
    <property type="entry name" value="NICOTINATE-NUCLEOTIDE PYROPHOSPHORYLASE [CARBOXYLATING]"/>
    <property type="match status" value="1"/>
</dbReference>
<dbReference type="PIRSF" id="PIRSF006250">
    <property type="entry name" value="NadC_ModD"/>
    <property type="match status" value="1"/>
</dbReference>
<evidence type="ECO:0000256" key="8">
    <source>
        <dbReference type="ARBA" id="ARBA00022679"/>
    </source>
</evidence>
<protein>
    <recommendedName>
        <fullName evidence="11">Probable nicotinate-nucleotide pyrophosphorylase [carboxylating]</fullName>
        <ecNumber evidence="5">2.4.2.19</ecNumber>
    </recommendedName>
    <alternativeName>
        <fullName evidence="9">Quinolinate phosphoribosyltransferase [decarboxylating]</fullName>
    </alternativeName>
</protein>
<dbReference type="InterPro" id="IPR036068">
    <property type="entry name" value="Nicotinate_pribotase-like_C"/>
</dbReference>
<organism evidence="16 17">
    <name type="scientific">Legionella sainthelensi</name>
    <dbReference type="NCBI Taxonomy" id="28087"/>
    <lineage>
        <taxon>Bacteria</taxon>
        <taxon>Pseudomonadati</taxon>
        <taxon>Pseudomonadota</taxon>
        <taxon>Gammaproteobacteria</taxon>
        <taxon>Legionellales</taxon>
        <taxon>Legionellaceae</taxon>
        <taxon>Legionella</taxon>
    </lineage>
</organism>
<feature type="binding site" evidence="13">
    <location>
        <position position="195"/>
    </location>
    <ligand>
        <name>substrate</name>
    </ligand>
</feature>
<evidence type="ECO:0000256" key="13">
    <source>
        <dbReference type="PIRSR" id="PIRSR006250-1"/>
    </source>
</evidence>
<keyword evidence="7 12" id="KW-0328">Glycosyltransferase</keyword>
<evidence type="ECO:0000256" key="10">
    <source>
        <dbReference type="ARBA" id="ARBA00047445"/>
    </source>
</evidence>
<dbReference type="FunFam" id="3.20.20.70:FF:000030">
    <property type="entry name" value="Nicotinate-nucleotide pyrophosphorylase, carboxylating"/>
    <property type="match status" value="1"/>
</dbReference>
<gene>
    <name evidence="16" type="primary">nadC</name>
    <name evidence="16" type="ORF">Lsai_1415</name>
</gene>
<evidence type="ECO:0000256" key="12">
    <source>
        <dbReference type="PIRNR" id="PIRNR006250"/>
    </source>
</evidence>
<feature type="binding site" evidence="13">
    <location>
        <position position="166"/>
    </location>
    <ligand>
        <name>substrate</name>
    </ligand>
</feature>
<feature type="binding site" evidence="13">
    <location>
        <begin position="261"/>
        <end position="263"/>
    </location>
    <ligand>
        <name>substrate</name>
    </ligand>
</feature>
<evidence type="ECO:0000256" key="7">
    <source>
        <dbReference type="ARBA" id="ARBA00022676"/>
    </source>
</evidence>
<dbReference type="FunFam" id="3.90.1170.20:FF:000001">
    <property type="entry name" value="Nicotinate-nucleotide diphosphorylase (Carboxylating)"/>
    <property type="match status" value="1"/>
</dbReference>
<dbReference type="Gene3D" id="3.20.20.70">
    <property type="entry name" value="Aldolase class I"/>
    <property type="match status" value="1"/>
</dbReference>
<proteinExistence type="inferred from homology"/>
<evidence type="ECO:0000256" key="5">
    <source>
        <dbReference type="ARBA" id="ARBA00011944"/>
    </source>
</evidence>
<evidence type="ECO:0000256" key="9">
    <source>
        <dbReference type="ARBA" id="ARBA00033102"/>
    </source>
</evidence>
<dbReference type="GO" id="GO:0004514">
    <property type="term" value="F:nicotinate-nucleotide diphosphorylase (carboxylating) activity"/>
    <property type="evidence" value="ECO:0007669"/>
    <property type="project" value="UniProtKB-EC"/>
</dbReference>
<feature type="binding site" evidence="13">
    <location>
        <begin position="240"/>
        <end position="242"/>
    </location>
    <ligand>
        <name>substrate</name>
    </ligand>
</feature>
<dbReference type="Pfam" id="PF01729">
    <property type="entry name" value="QRPTase_C"/>
    <property type="match status" value="1"/>
</dbReference>
<evidence type="ECO:0000256" key="11">
    <source>
        <dbReference type="ARBA" id="ARBA00069173"/>
    </source>
</evidence>
<dbReference type="SUPFAM" id="SSF54675">
    <property type="entry name" value="Nicotinate/Quinolinate PRTase N-terminal domain-like"/>
    <property type="match status" value="1"/>
</dbReference>
<dbReference type="Proteomes" id="UP000054621">
    <property type="component" value="Unassembled WGS sequence"/>
</dbReference>
<dbReference type="CDD" id="cd01572">
    <property type="entry name" value="QPRTase"/>
    <property type="match status" value="1"/>
</dbReference>
<dbReference type="InterPro" id="IPR013785">
    <property type="entry name" value="Aldolase_TIM"/>
</dbReference>
<keyword evidence="6" id="KW-0662">Pyridine nucleotide biosynthesis</keyword>
<dbReference type="NCBIfam" id="TIGR00078">
    <property type="entry name" value="nadC"/>
    <property type="match status" value="1"/>
</dbReference>
<comment type="similarity">
    <text evidence="3 12">Belongs to the NadC/ModD family.</text>
</comment>
<dbReference type="eggNOG" id="COG0157">
    <property type="taxonomic scope" value="Bacteria"/>
</dbReference>
<keyword evidence="8 12" id="KW-0808">Transferase</keyword>
<feature type="binding site" evidence="13">
    <location>
        <position position="156"/>
    </location>
    <ligand>
        <name>substrate</name>
    </ligand>
</feature>
<dbReference type="GO" id="GO:0034213">
    <property type="term" value="P:quinolinate catabolic process"/>
    <property type="evidence" value="ECO:0007669"/>
    <property type="project" value="TreeGrafter"/>
</dbReference>
<dbReference type="EMBL" id="LNYV01000013">
    <property type="protein sequence ID" value="KTD58808.1"/>
    <property type="molecule type" value="Genomic_DNA"/>
</dbReference>
<sequence length="281" mass="31168">MNNTFISVDADVARALQEDIGDEGDVTAALLPDNLKVEAEIISREPMIVCGQPWVNEVFKRIDEHIQLKWRVSETDWLDAPTTLCTVYGLARSILTAERTALNFLQTLSATATQTHFYVQKLHGTQTRLLDTRKTLPGLRAAQKYAVTCGGGFNHRMGLYDAFLIKENHIKACGSVAQAITLARQTHKDILVEIEVETLDELREAILAQPDRIMLDNFSQDMIEKAIEMNQPKHSSLEVSGGITLENIGEIAQLGVDFISVGAITKSIQAIDLSLLIRNIL</sequence>
<evidence type="ECO:0000256" key="6">
    <source>
        <dbReference type="ARBA" id="ARBA00022642"/>
    </source>
</evidence>
<dbReference type="InterPro" id="IPR027277">
    <property type="entry name" value="NadC/ModD"/>
</dbReference>
<evidence type="ECO:0000313" key="17">
    <source>
        <dbReference type="Proteomes" id="UP000054621"/>
    </source>
</evidence>
<dbReference type="SUPFAM" id="SSF51690">
    <property type="entry name" value="Nicotinate/Quinolinate PRTase C-terminal domain-like"/>
    <property type="match status" value="1"/>
</dbReference>
<dbReference type="InterPro" id="IPR022412">
    <property type="entry name" value="Quinolinate_PRibosylTrfase_N"/>
</dbReference>
<dbReference type="PATRIC" id="fig|28087.4.peg.1521"/>
<evidence type="ECO:0000256" key="4">
    <source>
        <dbReference type="ARBA" id="ARBA00011218"/>
    </source>
</evidence>
<evidence type="ECO:0000256" key="3">
    <source>
        <dbReference type="ARBA" id="ARBA00009400"/>
    </source>
</evidence>
<dbReference type="Pfam" id="PF02749">
    <property type="entry name" value="QRPTase_N"/>
    <property type="match status" value="1"/>
</dbReference>
<dbReference type="InterPro" id="IPR002638">
    <property type="entry name" value="Quinolinate_PRibosylTrfase_C"/>
</dbReference>
<comment type="caution">
    <text evidence="16">The sequence shown here is derived from an EMBL/GenBank/DDBJ whole genome shotgun (WGS) entry which is preliminary data.</text>
</comment>
<comment type="catalytic activity">
    <reaction evidence="10">
        <text>nicotinate beta-D-ribonucleotide + CO2 + diphosphate = quinolinate + 5-phospho-alpha-D-ribose 1-diphosphate + 2 H(+)</text>
        <dbReference type="Rhea" id="RHEA:12733"/>
        <dbReference type="ChEBI" id="CHEBI:15378"/>
        <dbReference type="ChEBI" id="CHEBI:16526"/>
        <dbReference type="ChEBI" id="CHEBI:29959"/>
        <dbReference type="ChEBI" id="CHEBI:33019"/>
        <dbReference type="ChEBI" id="CHEBI:57502"/>
        <dbReference type="ChEBI" id="CHEBI:58017"/>
        <dbReference type="EC" id="2.4.2.19"/>
    </reaction>
</comment>
<dbReference type="InterPro" id="IPR004393">
    <property type="entry name" value="NadC"/>
</dbReference>
<dbReference type="AlphaFoldDB" id="A0A0W0YPK0"/>
<feature type="domain" description="Quinolinate phosphoribosyl transferase N-terminal" evidence="15">
    <location>
        <begin position="25"/>
        <end position="109"/>
    </location>
</feature>
<comment type="function">
    <text evidence="1">Involved in the catabolism of quinolinic acid (QA).</text>
</comment>
<evidence type="ECO:0000313" key="16">
    <source>
        <dbReference type="EMBL" id="KTD58808.1"/>
    </source>
</evidence>
<name>A0A0W0YPK0_9GAMM</name>
<reference evidence="16 17" key="1">
    <citation type="submission" date="2015-11" db="EMBL/GenBank/DDBJ databases">
        <title>Genomic analysis of 38 Legionella species identifies large and diverse effector repertoires.</title>
        <authorList>
            <person name="Burstein D."/>
            <person name="Amaro F."/>
            <person name="Zusman T."/>
            <person name="Lifshitz Z."/>
            <person name="Cohen O."/>
            <person name="Gilbert J.A."/>
            <person name="Pupko T."/>
            <person name="Shuman H.A."/>
            <person name="Segal G."/>
        </authorList>
    </citation>
    <scope>NUCLEOTIDE SEQUENCE [LARGE SCALE GENOMIC DNA]</scope>
    <source>
        <strain evidence="16 17">Mt.St.Helens-4</strain>
    </source>
</reference>
<dbReference type="STRING" id="28087.Lsai_1415"/>
<dbReference type="Gene3D" id="3.90.1170.20">
    <property type="entry name" value="Quinolinate phosphoribosyl transferase, N-terminal domain"/>
    <property type="match status" value="1"/>
</dbReference>
<dbReference type="RefSeq" id="WP_027271238.1">
    <property type="nucleotide sequence ID" value="NZ_CAAAJE010000015.1"/>
</dbReference>
<dbReference type="PANTHER" id="PTHR32179">
    <property type="entry name" value="NICOTINATE-NUCLEOTIDE PYROPHOSPHORYLASE [CARBOXYLATING]"/>
    <property type="match status" value="1"/>
</dbReference>
<feature type="domain" description="Quinolinate phosphoribosyl transferase C-terminal" evidence="14">
    <location>
        <begin position="112"/>
        <end position="275"/>
    </location>
</feature>
<evidence type="ECO:0000256" key="2">
    <source>
        <dbReference type="ARBA" id="ARBA00004893"/>
    </source>
</evidence>
<dbReference type="UniPathway" id="UPA00253">
    <property type="reaction ID" value="UER00331"/>
</dbReference>